<evidence type="ECO:0000313" key="3">
    <source>
        <dbReference type="Proteomes" id="UP000729402"/>
    </source>
</evidence>
<dbReference type="PANTHER" id="PTHR34061:SF15">
    <property type="entry name" value="EXPRESSED PROTEIN"/>
    <property type="match status" value="1"/>
</dbReference>
<reference evidence="2" key="2">
    <citation type="submission" date="2021-02" db="EMBL/GenBank/DDBJ databases">
        <authorList>
            <person name="Kimball J.A."/>
            <person name="Haas M.W."/>
            <person name="Macchietto M."/>
            <person name="Kono T."/>
            <person name="Duquette J."/>
            <person name="Shao M."/>
        </authorList>
    </citation>
    <scope>NUCLEOTIDE SEQUENCE</scope>
    <source>
        <tissue evidence="2">Fresh leaf tissue</tissue>
    </source>
</reference>
<dbReference type="Proteomes" id="UP000729402">
    <property type="component" value="Unassembled WGS sequence"/>
</dbReference>
<feature type="region of interest" description="Disordered" evidence="1">
    <location>
        <begin position="100"/>
        <end position="132"/>
    </location>
</feature>
<reference evidence="2" key="1">
    <citation type="journal article" date="2021" name="bioRxiv">
        <title>Whole Genome Assembly and Annotation of Northern Wild Rice, Zizania palustris L., Supports a Whole Genome Duplication in the Zizania Genus.</title>
        <authorList>
            <person name="Haas M."/>
            <person name="Kono T."/>
            <person name="Macchietto M."/>
            <person name="Millas R."/>
            <person name="McGilp L."/>
            <person name="Shao M."/>
            <person name="Duquette J."/>
            <person name="Hirsch C.N."/>
            <person name="Kimball J."/>
        </authorList>
    </citation>
    <scope>NUCLEOTIDE SEQUENCE</scope>
    <source>
        <tissue evidence="2">Fresh leaf tissue</tissue>
    </source>
</reference>
<keyword evidence="3" id="KW-1185">Reference proteome</keyword>
<gene>
    <name evidence="2" type="ORF">GUJ93_ZPchr0012g20070</name>
</gene>
<protein>
    <submittedName>
        <fullName evidence="2">Uncharacterized protein</fullName>
    </submittedName>
</protein>
<evidence type="ECO:0000256" key="1">
    <source>
        <dbReference type="SAM" id="MobiDB-lite"/>
    </source>
</evidence>
<evidence type="ECO:0000313" key="2">
    <source>
        <dbReference type="EMBL" id="KAG8092814.1"/>
    </source>
</evidence>
<comment type="caution">
    <text evidence="2">The sequence shown here is derived from an EMBL/GenBank/DDBJ whole genome shotgun (WGS) entry which is preliminary data.</text>
</comment>
<dbReference type="PANTHER" id="PTHR34061">
    <property type="entry name" value="PROTEIN, PUTATIVE-RELATED"/>
    <property type="match status" value="1"/>
</dbReference>
<sequence length="132" mass="13384">MTTSATGSFSEPARCAPFACRRGEQQRGTRTRGRGSSCDACGRPLGRAAGFVGGGIAAAFFASLERCYCMDVSTKGDAPLAGTGWEDAGEAAPLMPDAATAANKKKSTRSTTAGKGQIRGGFGCCENSTATS</sequence>
<dbReference type="EMBL" id="JAAALK010000080">
    <property type="protein sequence ID" value="KAG8092814.1"/>
    <property type="molecule type" value="Genomic_DNA"/>
</dbReference>
<dbReference type="AlphaFoldDB" id="A0A8J5WQ45"/>
<proteinExistence type="predicted"/>
<organism evidence="2 3">
    <name type="scientific">Zizania palustris</name>
    <name type="common">Northern wild rice</name>
    <dbReference type="NCBI Taxonomy" id="103762"/>
    <lineage>
        <taxon>Eukaryota</taxon>
        <taxon>Viridiplantae</taxon>
        <taxon>Streptophyta</taxon>
        <taxon>Embryophyta</taxon>
        <taxon>Tracheophyta</taxon>
        <taxon>Spermatophyta</taxon>
        <taxon>Magnoliopsida</taxon>
        <taxon>Liliopsida</taxon>
        <taxon>Poales</taxon>
        <taxon>Poaceae</taxon>
        <taxon>BOP clade</taxon>
        <taxon>Oryzoideae</taxon>
        <taxon>Oryzeae</taxon>
        <taxon>Zizaniinae</taxon>
        <taxon>Zizania</taxon>
    </lineage>
</organism>
<name>A0A8J5WQ45_ZIZPA</name>
<accession>A0A8J5WQ45</accession>